<gene>
    <name evidence="7" type="ORF">X928_04025</name>
</gene>
<dbReference type="PROSITE" id="PS50893">
    <property type="entry name" value="ABC_TRANSPORTER_2"/>
    <property type="match status" value="1"/>
</dbReference>
<protein>
    <submittedName>
        <fullName evidence="7">Peptide ABC transporter ATP-binding protein</fullName>
    </submittedName>
</protein>
<dbReference type="InterPro" id="IPR013563">
    <property type="entry name" value="Oligopep_ABC_C"/>
</dbReference>
<evidence type="ECO:0000313" key="7">
    <source>
        <dbReference type="EMBL" id="PNS00864.1"/>
    </source>
</evidence>
<feature type="domain" description="ABC transporter" evidence="6">
    <location>
        <begin position="3"/>
        <end position="317"/>
    </location>
</feature>
<evidence type="ECO:0000256" key="4">
    <source>
        <dbReference type="ARBA" id="ARBA00022840"/>
    </source>
</evidence>
<keyword evidence="2" id="KW-0813">Transport</keyword>
<organism evidence="7 8">
    <name type="scientific">Petrotoga miotherma DSM 10691</name>
    <dbReference type="NCBI Taxonomy" id="1434326"/>
    <lineage>
        <taxon>Bacteria</taxon>
        <taxon>Thermotogati</taxon>
        <taxon>Thermotogota</taxon>
        <taxon>Thermotogae</taxon>
        <taxon>Petrotogales</taxon>
        <taxon>Petrotogaceae</taxon>
        <taxon>Petrotoga</taxon>
    </lineage>
</organism>
<evidence type="ECO:0000256" key="1">
    <source>
        <dbReference type="ARBA" id="ARBA00005417"/>
    </source>
</evidence>
<name>A0A2K1PDI8_9BACT</name>
<dbReference type="Proteomes" id="UP000236199">
    <property type="component" value="Unassembled WGS sequence"/>
</dbReference>
<reference evidence="7 8" key="1">
    <citation type="submission" date="2013-12" db="EMBL/GenBank/DDBJ databases">
        <title>Comparative genomics of Petrotoga isolates.</title>
        <authorList>
            <person name="Nesbo C.L."/>
            <person name="Charchuk R."/>
            <person name="Chow K."/>
        </authorList>
    </citation>
    <scope>NUCLEOTIDE SEQUENCE [LARGE SCALE GENOMIC DNA]</scope>
    <source>
        <strain evidence="7 8">DSM 10691</strain>
    </source>
</reference>
<dbReference type="CDD" id="cd03257">
    <property type="entry name" value="ABC_NikE_OppD_transporters"/>
    <property type="match status" value="1"/>
</dbReference>
<keyword evidence="5" id="KW-0175">Coiled coil</keyword>
<dbReference type="SMART" id="SM00382">
    <property type="entry name" value="AAA"/>
    <property type="match status" value="1"/>
</dbReference>
<dbReference type="OrthoDB" id="41661at2"/>
<dbReference type="PROSITE" id="PS00211">
    <property type="entry name" value="ABC_TRANSPORTER_1"/>
    <property type="match status" value="1"/>
</dbReference>
<dbReference type="Pfam" id="PF08352">
    <property type="entry name" value="oligo_HPY"/>
    <property type="match status" value="1"/>
</dbReference>
<dbReference type="Pfam" id="PF00005">
    <property type="entry name" value="ABC_tran"/>
    <property type="match status" value="2"/>
</dbReference>
<proteinExistence type="inferred from homology"/>
<dbReference type="GO" id="GO:0055085">
    <property type="term" value="P:transmembrane transport"/>
    <property type="evidence" value="ECO:0007669"/>
    <property type="project" value="UniProtKB-ARBA"/>
</dbReference>
<comment type="caution">
    <text evidence="7">The sequence shown here is derived from an EMBL/GenBank/DDBJ whole genome shotgun (WGS) entry which is preliminary data.</text>
</comment>
<dbReference type="GO" id="GO:0005524">
    <property type="term" value="F:ATP binding"/>
    <property type="evidence" value="ECO:0007669"/>
    <property type="project" value="UniProtKB-KW"/>
</dbReference>
<dbReference type="Gene3D" id="3.40.50.300">
    <property type="entry name" value="P-loop containing nucleotide triphosphate hydrolases"/>
    <property type="match status" value="1"/>
</dbReference>
<keyword evidence="4 7" id="KW-0067">ATP-binding</keyword>
<comment type="similarity">
    <text evidence="1">Belongs to the ABC transporter superfamily.</text>
</comment>
<dbReference type="InterPro" id="IPR027417">
    <property type="entry name" value="P-loop_NTPase"/>
</dbReference>
<evidence type="ECO:0000256" key="2">
    <source>
        <dbReference type="ARBA" id="ARBA00022448"/>
    </source>
</evidence>
<dbReference type="AlphaFoldDB" id="A0A2K1PDI8"/>
<accession>A0A2K1PDI8</accession>
<evidence type="ECO:0000259" key="6">
    <source>
        <dbReference type="PROSITE" id="PS50893"/>
    </source>
</evidence>
<dbReference type="SUPFAM" id="SSF52540">
    <property type="entry name" value="P-loop containing nucleoside triphosphate hydrolases"/>
    <property type="match status" value="2"/>
</dbReference>
<dbReference type="EMBL" id="AZRM01000018">
    <property type="protein sequence ID" value="PNS00864.1"/>
    <property type="molecule type" value="Genomic_DNA"/>
</dbReference>
<dbReference type="GO" id="GO:0015833">
    <property type="term" value="P:peptide transport"/>
    <property type="evidence" value="ECO:0007669"/>
    <property type="project" value="InterPro"/>
</dbReference>
<dbReference type="GO" id="GO:0016887">
    <property type="term" value="F:ATP hydrolysis activity"/>
    <property type="evidence" value="ECO:0007669"/>
    <property type="project" value="InterPro"/>
</dbReference>
<dbReference type="PANTHER" id="PTHR43776:SF7">
    <property type="entry name" value="D,D-DIPEPTIDE TRANSPORT ATP-BINDING PROTEIN DDPF-RELATED"/>
    <property type="match status" value="1"/>
</dbReference>
<dbReference type="InterPro" id="IPR003439">
    <property type="entry name" value="ABC_transporter-like_ATP-bd"/>
</dbReference>
<dbReference type="InterPro" id="IPR050319">
    <property type="entry name" value="ABC_transp_ATP-bind"/>
</dbReference>
<dbReference type="NCBIfam" id="TIGR01727">
    <property type="entry name" value="oligo_HPY"/>
    <property type="match status" value="1"/>
</dbReference>
<keyword evidence="8" id="KW-1185">Reference proteome</keyword>
<feature type="coiled-coil region" evidence="5">
    <location>
        <begin position="100"/>
        <end position="127"/>
    </location>
</feature>
<evidence type="ECO:0000256" key="5">
    <source>
        <dbReference type="SAM" id="Coils"/>
    </source>
</evidence>
<sequence length="402" mass="46525">MLLKVRNLKKYFPIKQGFLIDRTVGYIKAVDGIDLNLDINETYGLVGESGCGKTTIGKTILRLEDPTSGKIFLNGEETSHYFMSKRAGAKYLEKEYIEYAHELEEELESKEKVLENLEDEERKYIQYYYDNGKEKFFDYMFKDIDRKRADFRRNVQIVFQDPTSSLNPRMTVGQTLIEPLLFHKMAKNKIEAKNIALDMLKKVGLKPYHADRYPHQFSGGQRQRVAVARAIILDPKLIILDEPTSALDVSVQAQIINLLKSLQSEFNVGYLFISHDLGVVRFISNHVGVMYLGRLVEYGDGSEIFDRTLHPYSQALLNAAPLPDPRKRRDRKKFLVKGQVPSPVNRPKGCFFNPRCPYAMDICKKDYPDYYKINENHYVACFLYKENKDRGLSQEKEGKLVK</sequence>
<keyword evidence="3" id="KW-0547">Nucleotide-binding</keyword>
<evidence type="ECO:0000256" key="3">
    <source>
        <dbReference type="ARBA" id="ARBA00022741"/>
    </source>
</evidence>
<dbReference type="RefSeq" id="WP_103078581.1">
    <property type="nucleotide sequence ID" value="NZ_AZRM01000018.1"/>
</dbReference>
<dbReference type="InterPro" id="IPR003593">
    <property type="entry name" value="AAA+_ATPase"/>
</dbReference>
<dbReference type="InterPro" id="IPR017871">
    <property type="entry name" value="ABC_transporter-like_CS"/>
</dbReference>
<dbReference type="PANTHER" id="PTHR43776">
    <property type="entry name" value="TRANSPORT ATP-BINDING PROTEIN"/>
    <property type="match status" value="1"/>
</dbReference>
<evidence type="ECO:0000313" key="8">
    <source>
        <dbReference type="Proteomes" id="UP000236199"/>
    </source>
</evidence>